<dbReference type="PANTHER" id="PTHR33336:SF1">
    <property type="entry name" value="(4S)-4-HYDROXY-5-PHOSPHONOOXYPENTANE-2,3-DIONE ISOMERASE"/>
    <property type="match status" value="1"/>
</dbReference>
<evidence type="ECO:0000313" key="4">
    <source>
        <dbReference type="Proteomes" id="UP001165160"/>
    </source>
</evidence>
<dbReference type="PROSITE" id="PS51725">
    <property type="entry name" value="ABM"/>
    <property type="match status" value="1"/>
</dbReference>
<dbReference type="GO" id="GO:0016491">
    <property type="term" value="F:oxidoreductase activity"/>
    <property type="evidence" value="ECO:0007669"/>
    <property type="project" value="TreeGrafter"/>
</dbReference>
<dbReference type="EMBL" id="BRXX01000462">
    <property type="protein sequence ID" value="GMI13308.1"/>
    <property type="molecule type" value="Genomic_DNA"/>
</dbReference>
<feature type="signal peptide" evidence="1">
    <location>
        <begin position="1"/>
        <end position="18"/>
    </location>
</feature>
<dbReference type="Gene3D" id="3.30.70.100">
    <property type="match status" value="1"/>
</dbReference>
<reference evidence="4" key="1">
    <citation type="journal article" date="2023" name="Commun. Biol.">
        <title>Genome analysis of Parmales, the sister group of diatoms, reveals the evolutionary specialization of diatoms from phago-mixotrophs to photoautotrophs.</title>
        <authorList>
            <person name="Ban H."/>
            <person name="Sato S."/>
            <person name="Yoshikawa S."/>
            <person name="Yamada K."/>
            <person name="Nakamura Y."/>
            <person name="Ichinomiya M."/>
            <person name="Sato N."/>
            <person name="Blanc-Mathieu R."/>
            <person name="Endo H."/>
            <person name="Kuwata A."/>
            <person name="Ogata H."/>
        </authorList>
    </citation>
    <scope>NUCLEOTIDE SEQUENCE [LARGE SCALE GENOMIC DNA]</scope>
    <source>
        <strain evidence="4">NIES 3699</strain>
    </source>
</reference>
<sequence length="156" mass="17381">MRVNSLFTLSALTLPSRAFFITNNGGLNKGASSLLRRDMSTSASYFAVHVNIVCKPGTEEVFKQASLANARESAKEEGILRFDVLQDTSEPSKFTLVEVYKDAEIAPKAHKDTEHYAKWRDAVADMMAVPRQAQKFTTIFPSLEQGWSYPTEGDLE</sequence>
<proteinExistence type="predicted"/>
<dbReference type="InterPro" id="IPR050744">
    <property type="entry name" value="AI-2_Isomerase_LsrG"/>
</dbReference>
<organism evidence="3 4">
    <name type="scientific">Triparma verrucosa</name>
    <dbReference type="NCBI Taxonomy" id="1606542"/>
    <lineage>
        <taxon>Eukaryota</taxon>
        <taxon>Sar</taxon>
        <taxon>Stramenopiles</taxon>
        <taxon>Ochrophyta</taxon>
        <taxon>Bolidophyceae</taxon>
        <taxon>Parmales</taxon>
        <taxon>Triparmaceae</taxon>
        <taxon>Triparma</taxon>
    </lineage>
</organism>
<evidence type="ECO:0000259" key="2">
    <source>
        <dbReference type="PROSITE" id="PS51725"/>
    </source>
</evidence>
<dbReference type="Pfam" id="PF03992">
    <property type="entry name" value="ABM"/>
    <property type="match status" value="1"/>
</dbReference>
<keyword evidence="1" id="KW-0732">Signal</keyword>
<feature type="chain" id="PRO_5040990887" description="ABM domain-containing protein" evidence="1">
    <location>
        <begin position="19"/>
        <end position="156"/>
    </location>
</feature>
<comment type="caution">
    <text evidence="3">The sequence shown here is derived from an EMBL/GenBank/DDBJ whole genome shotgun (WGS) entry which is preliminary data.</text>
</comment>
<keyword evidence="4" id="KW-1185">Reference proteome</keyword>
<evidence type="ECO:0000313" key="3">
    <source>
        <dbReference type="EMBL" id="GMI13308.1"/>
    </source>
</evidence>
<dbReference type="SUPFAM" id="SSF54909">
    <property type="entry name" value="Dimeric alpha+beta barrel"/>
    <property type="match status" value="1"/>
</dbReference>
<dbReference type="AlphaFoldDB" id="A0A9W7KVL4"/>
<name>A0A9W7KVL4_9STRA</name>
<accession>A0A9W7KVL4</accession>
<dbReference type="GO" id="GO:0005829">
    <property type="term" value="C:cytosol"/>
    <property type="evidence" value="ECO:0007669"/>
    <property type="project" value="TreeGrafter"/>
</dbReference>
<dbReference type="Proteomes" id="UP001165160">
    <property type="component" value="Unassembled WGS sequence"/>
</dbReference>
<protein>
    <recommendedName>
        <fullName evidence="2">ABM domain-containing protein</fullName>
    </recommendedName>
</protein>
<dbReference type="InterPro" id="IPR011008">
    <property type="entry name" value="Dimeric_a/b-barrel"/>
</dbReference>
<feature type="domain" description="ABM" evidence="2">
    <location>
        <begin position="46"/>
        <end position="140"/>
    </location>
</feature>
<dbReference type="PANTHER" id="PTHR33336">
    <property type="entry name" value="QUINOL MONOOXYGENASE YGIN-RELATED"/>
    <property type="match status" value="1"/>
</dbReference>
<dbReference type="InterPro" id="IPR007138">
    <property type="entry name" value="ABM_dom"/>
</dbReference>
<gene>
    <name evidence="3" type="ORF">TrVE_jg12602</name>
</gene>
<evidence type="ECO:0000256" key="1">
    <source>
        <dbReference type="SAM" id="SignalP"/>
    </source>
</evidence>